<protein>
    <recommendedName>
        <fullName evidence="2">F-box domain-containing protein</fullName>
    </recommendedName>
</protein>
<accession>A0A378KRK3</accession>
<feature type="transmembrane region" description="Helical" evidence="1">
    <location>
        <begin position="140"/>
        <end position="165"/>
    </location>
</feature>
<dbReference type="SMART" id="SM00256">
    <property type="entry name" value="FBOX"/>
    <property type="match status" value="1"/>
</dbReference>
<gene>
    <name evidence="3" type="ORF">Lqua_0861</name>
    <name evidence="4" type="ORF">NCTC12376_00986</name>
</gene>
<proteinExistence type="predicted"/>
<dbReference type="InterPro" id="IPR001810">
    <property type="entry name" value="F-box_dom"/>
</dbReference>
<dbReference type="InterPro" id="IPR036047">
    <property type="entry name" value="F-box-like_dom_sf"/>
</dbReference>
<dbReference type="AlphaFoldDB" id="A0A378KRK3"/>
<keyword evidence="5" id="KW-1185">Reference proteome</keyword>
<evidence type="ECO:0000259" key="2">
    <source>
        <dbReference type="SMART" id="SM00256"/>
    </source>
</evidence>
<dbReference type="RefSeq" id="WP_083501251.1">
    <property type="nucleotide sequence ID" value="NZ_CAAAIL010000035.1"/>
</dbReference>
<dbReference type="Proteomes" id="UP000054639">
    <property type="component" value="Unassembled WGS sequence"/>
</dbReference>
<reference evidence="3 5" key="1">
    <citation type="submission" date="2015-11" db="EMBL/GenBank/DDBJ databases">
        <title>Genomic analysis of 38 Legionella species identifies large and diverse effector repertoires.</title>
        <authorList>
            <person name="Burstein D."/>
            <person name="Amaro F."/>
            <person name="Zusman T."/>
            <person name="Lifshitz Z."/>
            <person name="Cohen O."/>
            <person name="Gilbert J.A."/>
            <person name="Pupko T."/>
            <person name="Shuman H.A."/>
            <person name="Segal G."/>
        </authorList>
    </citation>
    <scope>NUCLEOTIDE SEQUENCE [LARGE SCALE GENOMIC DNA]</scope>
    <source>
        <strain evidence="3 5">ATCC 49507</strain>
    </source>
</reference>
<dbReference type="Pfam" id="PF00646">
    <property type="entry name" value="F-box"/>
    <property type="match status" value="1"/>
</dbReference>
<organism evidence="4 6">
    <name type="scientific">Legionella quateirensis</name>
    <dbReference type="NCBI Taxonomy" id="45072"/>
    <lineage>
        <taxon>Bacteria</taxon>
        <taxon>Pseudomonadati</taxon>
        <taxon>Pseudomonadota</taxon>
        <taxon>Gammaproteobacteria</taxon>
        <taxon>Legionellales</taxon>
        <taxon>Legionellaceae</taxon>
        <taxon>Legionella</taxon>
    </lineage>
</organism>
<dbReference type="Proteomes" id="UP000254230">
    <property type="component" value="Unassembled WGS sequence"/>
</dbReference>
<evidence type="ECO:0000313" key="3">
    <source>
        <dbReference type="EMBL" id="KTD53028.1"/>
    </source>
</evidence>
<evidence type="ECO:0000313" key="5">
    <source>
        <dbReference type="Proteomes" id="UP000054639"/>
    </source>
</evidence>
<feature type="domain" description="F-box" evidence="2">
    <location>
        <begin position="50"/>
        <end position="90"/>
    </location>
</feature>
<dbReference type="EMBL" id="UGOW01000001">
    <property type="protein sequence ID" value="STY17192.1"/>
    <property type="molecule type" value="Genomic_DNA"/>
</dbReference>
<reference evidence="4 6" key="2">
    <citation type="submission" date="2018-06" db="EMBL/GenBank/DDBJ databases">
        <authorList>
            <consortium name="Pathogen Informatics"/>
            <person name="Doyle S."/>
        </authorList>
    </citation>
    <scope>NUCLEOTIDE SEQUENCE [LARGE SCALE GENOMIC DNA]</scope>
    <source>
        <strain evidence="4 6">NCTC12376</strain>
    </source>
</reference>
<dbReference type="EMBL" id="LNYR01000006">
    <property type="protein sequence ID" value="KTD53028.1"/>
    <property type="molecule type" value="Genomic_DNA"/>
</dbReference>
<dbReference type="SUPFAM" id="SSF81383">
    <property type="entry name" value="F-box domain"/>
    <property type="match status" value="1"/>
</dbReference>
<feature type="transmembrane region" description="Helical" evidence="1">
    <location>
        <begin position="117"/>
        <end position="134"/>
    </location>
</feature>
<evidence type="ECO:0000256" key="1">
    <source>
        <dbReference type="SAM" id="Phobius"/>
    </source>
</evidence>
<keyword evidence="1" id="KW-0472">Membrane</keyword>
<keyword evidence="1" id="KW-0812">Transmembrane</keyword>
<sequence>MLKTTWILQSINIMVLFMFFKTTPLLKKTEIPPKYTNSLPIKCEWTGEFLYPKIILLIISYLETQDILVLSSVNRGFRKLILDGASGESFSQLMSNQLNLENLIKADLKKINECEPLSILCGVFCVFSTIFGSVCAQYQLYQAFGLATCIPFTSSVAACTSVKFFENRYKQNQPIAHENRQEILSLLKKKRIIGSREDESREEEAQQQMLMNH</sequence>
<name>A0A378KRK3_9GAMM</name>
<keyword evidence="1" id="KW-1133">Transmembrane helix</keyword>
<evidence type="ECO:0000313" key="4">
    <source>
        <dbReference type="EMBL" id="STY17192.1"/>
    </source>
</evidence>
<evidence type="ECO:0000313" key="6">
    <source>
        <dbReference type="Proteomes" id="UP000254230"/>
    </source>
</evidence>